<evidence type="ECO:0000256" key="1">
    <source>
        <dbReference type="SAM" id="MobiDB-lite"/>
    </source>
</evidence>
<sequence length="289" mass="32513">MQSRYGLKLIKGESDAPHRGVLPTLVTVACVGYSIEVGNCEMRTNSTNKLPRARSVFHIRLLNCGKNERIEQNYPPSSPVFPPALPSDASNDRSMQLRRPAVPALGPFAPICAMETPDTAIPLISKSCTIEQTSGVHERRKYSILVRTGSLARWRQLTNKSASPDTTIMADYGLEWDDMFEACRSEYAVLEMPEGSCFTTHPTYLKVFIGVMCRLKPRLILALHVVSKEGTLQSGFSIRRKCFWEAQTNLHIYVPAPRSIYQCRYLHSKISPLCRHRPRTKSKELGGMQ</sequence>
<keyword evidence="3" id="KW-1185">Reference proteome</keyword>
<organism evidence="2 3">
    <name type="scientific">Karstenula rhodostoma CBS 690.94</name>
    <dbReference type="NCBI Taxonomy" id="1392251"/>
    <lineage>
        <taxon>Eukaryota</taxon>
        <taxon>Fungi</taxon>
        <taxon>Dikarya</taxon>
        <taxon>Ascomycota</taxon>
        <taxon>Pezizomycotina</taxon>
        <taxon>Dothideomycetes</taxon>
        <taxon>Pleosporomycetidae</taxon>
        <taxon>Pleosporales</taxon>
        <taxon>Massarineae</taxon>
        <taxon>Didymosphaeriaceae</taxon>
        <taxon>Karstenula</taxon>
    </lineage>
</organism>
<feature type="region of interest" description="Disordered" evidence="1">
    <location>
        <begin position="73"/>
        <end position="92"/>
    </location>
</feature>
<dbReference type="PROSITE" id="PS51257">
    <property type="entry name" value="PROKAR_LIPOPROTEIN"/>
    <property type="match status" value="1"/>
</dbReference>
<gene>
    <name evidence="2" type="ORF">P171DRAFT_511405</name>
</gene>
<dbReference type="EMBL" id="MU001497">
    <property type="protein sequence ID" value="KAF2447206.1"/>
    <property type="molecule type" value="Genomic_DNA"/>
</dbReference>
<proteinExistence type="predicted"/>
<reference evidence="2" key="1">
    <citation type="journal article" date="2020" name="Stud. Mycol.">
        <title>101 Dothideomycetes genomes: a test case for predicting lifestyles and emergence of pathogens.</title>
        <authorList>
            <person name="Haridas S."/>
            <person name="Albert R."/>
            <person name="Binder M."/>
            <person name="Bloem J."/>
            <person name="Labutti K."/>
            <person name="Salamov A."/>
            <person name="Andreopoulos B."/>
            <person name="Baker S."/>
            <person name="Barry K."/>
            <person name="Bills G."/>
            <person name="Bluhm B."/>
            <person name="Cannon C."/>
            <person name="Castanera R."/>
            <person name="Culley D."/>
            <person name="Daum C."/>
            <person name="Ezra D."/>
            <person name="Gonzalez J."/>
            <person name="Henrissat B."/>
            <person name="Kuo A."/>
            <person name="Liang C."/>
            <person name="Lipzen A."/>
            <person name="Lutzoni F."/>
            <person name="Magnuson J."/>
            <person name="Mondo S."/>
            <person name="Nolan M."/>
            <person name="Ohm R."/>
            <person name="Pangilinan J."/>
            <person name="Park H.-J."/>
            <person name="Ramirez L."/>
            <person name="Alfaro M."/>
            <person name="Sun H."/>
            <person name="Tritt A."/>
            <person name="Yoshinaga Y."/>
            <person name="Zwiers L.-H."/>
            <person name="Turgeon B."/>
            <person name="Goodwin S."/>
            <person name="Spatafora J."/>
            <person name="Crous P."/>
            <person name="Grigoriev I."/>
        </authorList>
    </citation>
    <scope>NUCLEOTIDE SEQUENCE</scope>
    <source>
        <strain evidence="2">CBS 690.94</strain>
    </source>
</reference>
<dbReference type="Proteomes" id="UP000799764">
    <property type="component" value="Unassembled WGS sequence"/>
</dbReference>
<dbReference type="AlphaFoldDB" id="A0A9P4PQT7"/>
<comment type="caution">
    <text evidence="2">The sequence shown here is derived from an EMBL/GenBank/DDBJ whole genome shotgun (WGS) entry which is preliminary data.</text>
</comment>
<protein>
    <submittedName>
        <fullName evidence="2">Uncharacterized protein</fullName>
    </submittedName>
</protein>
<evidence type="ECO:0000313" key="3">
    <source>
        <dbReference type="Proteomes" id="UP000799764"/>
    </source>
</evidence>
<name>A0A9P4PQT7_9PLEO</name>
<evidence type="ECO:0000313" key="2">
    <source>
        <dbReference type="EMBL" id="KAF2447206.1"/>
    </source>
</evidence>
<accession>A0A9P4PQT7</accession>
<feature type="compositionally biased region" description="Pro residues" evidence="1">
    <location>
        <begin position="76"/>
        <end position="85"/>
    </location>
</feature>